<proteinExistence type="predicted"/>
<dbReference type="RefSeq" id="WP_188769334.1">
    <property type="nucleotide sequence ID" value="NZ_BMKK01000011.1"/>
</dbReference>
<feature type="transmembrane region" description="Helical" evidence="1">
    <location>
        <begin position="437"/>
        <end position="456"/>
    </location>
</feature>
<reference evidence="2" key="1">
    <citation type="journal article" date="2014" name="Int. J. Syst. Evol. Microbiol.">
        <title>Complete genome sequence of Corynebacterium casei LMG S-19264T (=DSM 44701T), isolated from a smear-ripened cheese.</title>
        <authorList>
            <consortium name="US DOE Joint Genome Institute (JGI-PGF)"/>
            <person name="Walter F."/>
            <person name="Albersmeier A."/>
            <person name="Kalinowski J."/>
            <person name="Ruckert C."/>
        </authorList>
    </citation>
    <scope>NUCLEOTIDE SEQUENCE</scope>
    <source>
        <strain evidence="2">CGMCC 1.15958</strain>
    </source>
</reference>
<feature type="transmembrane region" description="Helical" evidence="1">
    <location>
        <begin position="6"/>
        <end position="27"/>
    </location>
</feature>
<feature type="transmembrane region" description="Helical" evidence="1">
    <location>
        <begin position="405"/>
        <end position="425"/>
    </location>
</feature>
<dbReference type="PANTHER" id="PTHR38454">
    <property type="entry name" value="INTEGRAL MEMBRANE PROTEIN-RELATED"/>
    <property type="match status" value="1"/>
</dbReference>
<dbReference type="Pfam" id="PF09586">
    <property type="entry name" value="YfhO"/>
    <property type="match status" value="1"/>
</dbReference>
<accession>A0A917DWZ8</accession>
<dbReference type="InterPro" id="IPR018580">
    <property type="entry name" value="Uncharacterised_YfhO"/>
</dbReference>
<feature type="transmembrane region" description="Helical" evidence="1">
    <location>
        <begin position="339"/>
        <end position="358"/>
    </location>
</feature>
<feature type="transmembrane region" description="Helical" evidence="1">
    <location>
        <begin position="522"/>
        <end position="540"/>
    </location>
</feature>
<protein>
    <submittedName>
        <fullName evidence="2">Membrane protein</fullName>
    </submittedName>
</protein>
<feature type="transmembrane region" description="Helical" evidence="1">
    <location>
        <begin position="498"/>
        <end position="515"/>
    </location>
</feature>
<feature type="transmembrane region" description="Helical" evidence="1">
    <location>
        <begin position="365"/>
        <end position="385"/>
    </location>
</feature>
<keyword evidence="1" id="KW-0472">Membrane</keyword>
<dbReference type="PANTHER" id="PTHR38454:SF1">
    <property type="entry name" value="INTEGRAL MEMBRANE PROTEIN"/>
    <property type="match status" value="1"/>
</dbReference>
<sequence>MFKKYIPHLIAVVGFVVVSFMYASPLLQGKRLAMHDTQMAAASAKELNDFHKQTGEWAWWTNSMFGGMPGYMVAGDYENSLSTKIGSFYINFIPSPANVLILLMLGFFVLMRVLKVNNWLAFFGSVAYAFNSYNLLFLEAGHVSKIIAIAFAPAVLASFIAVFRGRYLIGIAMTTFFMAMEMYANHPQITYYLFFLLGIYVLFESYLHVKKGNFSGLLKSYAVVLVGSLIGLGTHSMHLWNNFVYSKETTRGKSELTLGNLNQSADGLGRDYAFSYSPGKIETLTLLAPNFVGGSSAANLGEKSETYKMLVGKGVDASTAAQFSSNLPMYFGPQSYVSGANYSGIIILFLFILGLIIIRDGLRYVLILTSILYLFISWGSSFSGFNFFMFDYFPYYNKFRDSKMIVTLMHLCFVLGAMLGVNKIITDKLSFNDLKKPLMYSLGSLLLLILVGYFSLDYQSARDADMLKSMAQSNGQEFANAFSASLIADRQSVVLSDLLRSVFLLIVSAGLIWAFSTQKIKSTVFVAVLGVLAALDLTLVDKRYFNNDDFQTKTRVAESFNPSPADEQIMQDKDPDFRVVDMATNQGFFADATASYFHKSVGGYHGAKLKRIQELYDNAMTKDGKYNLPIFNMLNTKYFITPGQDGNPVAQRNPDALGNAWFVGEIKTVKNADEEIKAVSNFNPRAVAFVDERYKQYLANTKQDSTATIKLTEYKPNYLAYESNSLTTQVAIFSEIFYRGNEDWKSFVDGQQTPHFRANYVLRAMTVPAGKHKIEFKFQPKSVIIGAKIDLVASILMVLLVVGALVMEFRKKKSSEA</sequence>
<feature type="transmembrane region" description="Helical" evidence="1">
    <location>
        <begin position="189"/>
        <end position="209"/>
    </location>
</feature>
<name>A0A917DWZ8_9BACT</name>
<dbReference type="AlphaFoldDB" id="A0A917DWZ8"/>
<keyword evidence="1" id="KW-0812">Transmembrane</keyword>
<gene>
    <name evidence="2" type="ORF">GCM10011514_43310</name>
</gene>
<feature type="transmembrane region" description="Helical" evidence="1">
    <location>
        <begin position="148"/>
        <end position="169"/>
    </location>
</feature>
<evidence type="ECO:0000256" key="1">
    <source>
        <dbReference type="SAM" id="Phobius"/>
    </source>
</evidence>
<organism evidence="2 3">
    <name type="scientific">Emticicia aquatilis</name>
    <dbReference type="NCBI Taxonomy" id="1537369"/>
    <lineage>
        <taxon>Bacteria</taxon>
        <taxon>Pseudomonadati</taxon>
        <taxon>Bacteroidota</taxon>
        <taxon>Cytophagia</taxon>
        <taxon>Cytophagales</taxon>
        <taxon>Leadbetterellaceae</taxon>
        <taxon>Emticicia</taxon>
    </lineage>
</organism>
<comment type="caution">
    <text evidence="2">The sequence shown here is derived from an EMBL/GenBank/DDBJ whole genome shotgun (WGS) entry which is preliminary data.</text>
</comment>
<feature type="transmembrane region" description="Helical" evidence="1">
    <location>
        <begin position="88"/>
        <end position="110"/>
    </location>
</feature>
<dbReference type="Proteomes" id="UP000609064">
    <property type="component" value="Unassembled WGS sequence"/>
</dbReference>
<feature type="transmembrane region" description="Helical" evidence="1">
    <location>
        <begin position="221"/>
        <end position="240"/>
    </location>
</feature>
<keyword evidence="1" id="KW-1133">Transmembrane helix</keyword>
<dbReference type="EMBL" id="BMKK01000011">
    <property type="protein sequence ID" value="GGD74605.1"/>
    <property type="molecule type" value="Genomic_DNA"/>
</dbReference>
<feature type="transmembrane region" description="Helical" evidence="1">
    <location>
        <begin position="791"/>
        <end position="809"/>
    </location>
</feature>
<keyword evidence="3" id="KW-1185">Reference proteome</keyword>
<evidence type="ECO:0000313" key="3">
    <source>
        <dbReference type="Proteomes" id="UP000609064"/>
    </source>
</evidence>
<evidence type="ECO:0000313" key="2">
    <source>
        <dbReference type="EMBL" id="GGD74605.1"/>
    </source>
</evidence>
<feature type="transmembrane region" description="Helical" evidence="1">
    <location>
        <begin position="116"/>
        <end position="136"/>
    </location>
</feature>
<reference evidence="2" key="2">
    <citation type="submission" date="2020-09" db="EMBL/GenBank/DDBJ databases">
        <authorList>
            <person name="Sun Q."/>
            <person name="Zhou Y."/>
        </authorList>
    </citation>
    <scope>NUCLEOTIDE SEQUENCE</scope>
    <source>
        <strain evidence="2">CGMCC 1.15958</strain>
    </source>
</reference>